<organism evidence="1 2">
    <name type="scientific">Dreissena polymorpha</name>
    <name type="common">Zebra mussel</name>
    <name type="synonym">Mytilus polymorpha</name>
    <dbReference type="NCBI Taxonomy" id="45954"/>
    <lineage>
        <taxon>Eukaryota</taxon>
        <taxon>Metazoa</taxon>
        <taxon>Spiralia</taxon>
        <taxon>Lophotrochozoa</taxon>
        <taxon>Mollusca</taxon>
        <taxon>Bivalvia</taxon>
        <taxon>Autobranchia</taxon>
        <taxon>Heteroconchia</taxon>
        <taxon>Euheterodonta</taxon>
        <taxon>Imparidentia</taxon>
        <taxon>Neoheterodontei</taxon>
        <taxon>Myida</taxon>
        <taxon>Dreissenoidea</taxon>
        <taxon>Dreissenidae</taxon>
        <taxon>Dreissena</taxon>
    </lineage>
</organism>
<dbReference type="EMBL" id="JAIWYP010000011">
    <property type="protein sequence ID" value="KAH3735762.1"/>
    <property type="molecule type" value="Genomic_DNA"/>
</dbReference>
<accession>A0A9D4D0B0</accession>
<reference evidence="1" key="2">
    <citation type="submission" date="2020-11" db="EMBL/GenBank/DDBJ databases">
        <authorList>
            <person name="McCartney M.A."/>
            <person name="Auch B."/>
            <person name="Kono T."/>
            <person name="Mallez S."/>
            <person name="Becker A."/>
            <person name="Gohl D.M."/>
            <person name="Silverstein K.A.T."/>
            <person name="Koren S."/>
            <person name="Bechman K.B."/>
            <person name="Herman A."/>
            <person name="Abrahante J.E."/>
            <person name="Garbe J."/>
        </authorList>
    </citation>
    <scope>NUCLEOTIDE SEQUENCE</scope>
    <source>
        <strain evidence="1">Duluth1</strain>
        <tissue evidence="1">Whole animal</tissue>
    </source>
</reference>
<name>A0A9D4D0B0_DREPO</name>
<reference evidence="1" key="1">
    <citation type="journal article" date="2019" name="bioRxiv">
        <title>The Genome of the Zebra Mussel, Dreissena polymorpha: A Resource for Invasive Species Research.</title>
        <authorList>
            <person name="McCartney M.A."/>
            <person name="Auch B."/>
            <person name="Kono T."/>
            <person name="Mallez S."/>
            <person name="Zhang Y."/>
            <person name="Obille A."/>
            <person name="Becker A."/>
            <person name="Abrahante J.E."/>
            <person name="Garbe J."/>
            <person name="Badalamenti J.P."/>
            <person name="Herman A."/>
            <person name="Mangelson H."/>
            <person name="Liachko I."/>
            <person name="Sullivan S."/>
            <person name="Sone E.D."/>
            <person name="Koren S."/>
            <person name="Silverstein K.A.T."/>
            <person name="Beckman K.B."/>
            <person name="Gohl D.M."/>
        </authorList>
    </citation>
    <scope>NUCLEOTIDE SEQUENCE</scope>
    <source>
        <strain evidence="1">Duluth1</strain>
        <tissue evidence="1">Whole animal</tissue>
    </source>
</reference>
<sequence>MAFNKYVEFFEEGLELVALKKKSKGVSTAIQASFREMSDDELLLLTQEVKMKMISVASEVDPKSTPKLCSIHQLIGDNTVLY</sequence>
<keyword evidence="2" id="KW-1185">Reference proteome</keyword>
<evidence type="ECO:0000313" key="1">
    <source>
        <dbReference type="EMBL" id="KAH3735762.1"/>
    </source>
</evidence>
<proteinExistence type="predicted"/>
<comment type="caution">
    <text evidence="1">The sequence shown here is derived from an EMBL/GenBank/DDBJ whole genome shotgun (WGS) entry which is preliminary data.</text>
</comment>
<gene>
    <name evidence="1" type="ORF">DPMN_042297</name>
</gene>
<evidence type="ECO:0000313" key="2">
    <source>
        <dbReference type="Proteomes" id="UP000828390"/>
    </source>
</evidence>
<dbReference type="AlphaFoldDB" id="A0A9D4D0B0"/>
<dbReference type="Proteomes" id="UP000828390">
    <property type="component" value="Unassembled WGS sequence"/>
</dbReference>
<protein>
    <submittedName>
        <fullName evidence="1">Uncharacterized protein</fullName>
    </submittedName>
</protein>